<dbReference type="InterPro" id="IPR029069">
    <property type="entry name" value="HotDog_dom_sf"/>
</dbReference>
<protein>
    <recommendedName>
        <fullName evidence="1">UspA domain-containing protein</fullName>
    </recommendedName>
</protein>
<accession>A0ABY9BC58</accession>
<dbReference type="Gene3D" id="3.40.50.620">
    <property type="entry name" value="HUPs"/>
    <property type="match status" value="1"/>
</dbReference>
<dbReference type="EMBL" id="CP126648">
    <property type="protein sequence ID" value="WJZ80363.1"/>
    <property type="molecule type" value="Genomic_DNA"/>
</dbReference>
<dbReference type="Pfam" id="PF13279">
    <property type="entry name" value="4HBT_2"/>
    <property type="match status" value="1"/>
</dbReference>
<dbReference type="CDD" id="cd00586">
    <property type="entry name" value="4HBT"/>
    <property type="match status" value="1"/>
</dbReference>
<dbReference type="PANTHER" id="PTHR31964">
    <property type="entry name" value="ADENINE NUCLEOTIDE ALPHA HYDROLASES-LIKE SUPERFAMILY PROTEIN"/>
    <property type="match status" value="1"/>
</dbReference>
<sequence length="372" mass="41143">MLQALLSPTHMAVPASRADTRGLRLYCPPLLLPAPQPPSNCRSPRLRSVPAVRSASGLAFDFKGGKGMSGFLDVELKVRDYELDQYGVVNNAVYASYCQHGRHELLEKIGLNADAVACIGDAVALSELTLKFLAPLRSGDRFVVKVRVSDASAARLYFEHFIFKLPNEEPILEARATGKKPETSLHKSYKYELSRILRRSEIDFVAVEMEGVGEKSKSDDKKKMMVCIDESEYSHHALNWALENLRDSLSNFQLIVFTVQSLSDFTYIHASTLGVAPPDLITEVQERQKKVAFALLERAKEICAQCGIVAETITEVGDPKEAICKAVEKLNIQFLVLGSHGRGAFGRAFLGSVSNYCMHNAKCPVLVVRKPE</sequence>
<dbReference type="InterPro" id="IPR014729">
    <property type="entry name" value="Rossmann-like_a/b/a_fold"/>
</dbReference>
<evidence type="ECO:0000259" key="1">
    <source>
        <dbReference type="Pfam" id="PF00582"/>
    </source>
</evidence>
<feature type="domain" description="UspA" evidence="1">
    <location>
        <begin position="222"/>
        <end position="369"/>
    </location>
</feature>
<evidence type="ECO:0000313" key="2">
    <source>
        <dbReference type="EMBL" id="WJZ80363.1"/>
    </source>
</evidence>
<dbReference type="PRINTS" id="PR01438">
    <property type="entry name" value="UNVRSLSTRESS"/>
</dbReference>
<dbReference type="Pfam" id="PF00582">
    <property type="entry name" value="Usp"/>
    <property type="match status" value="1"/>
</dbReference>
<dbReference type="InterPro" id="IPR006016">
    <property type="entry name" value="UspA"/>
</dbReference>
<dbReference type="CDD" id="cd23659">
    <property type="entry name" value="USP_At3g01520-like"/>
    <property type="match status" value="1"/>
</dbReference>
<name>A0ABY9BC58_VITVI</name>
<proteinExistence type="predicted"/>
<dbReference type="SUPFAM" id="SSF52402">
    <property type="entry name" value="Adenine nucleotide alpha hydrolases-like"/>
    <property type="match status" value="1"/>
</dbReference>
<dbReference type="SUPFAM" id="SSF54637">
    <property type="entry name" value="Thioesterase/thiol ester dehydrase-isomerase"/>
    <property type="match status" value="1"/>
</dbReference>
<organism evidence="2 3">
    <name type="scientific">Vitis vinifera</name>
    <name type="common">Grape</name>
    <dbReference type="NCBI Taxonomy" id="29760"/>
    <lineage>
        <taxon>Eukaryota</taxon>
        <taxon>Viridiplantae</taxon>
        <taxon>Streptophyta</taxon>
        <taxon>Embryophyta</taxon>
        <taxon>Tracheophyta</taxon>
        <taxon>Spermatophyta</taxon>
        <taxon>Magnoliopsida</taxon>
        <taxon>eudicotyledons</taxon>
        <taxon>Gunneridae</taxon>
        <taxon>Pentapetalae</taxon>
        <taxon>rosids</taxon>
        <taxon>Vitales</taxon>
        <taxon>Vitaceae</taxon>
        <taxon>Viteae</taxon>
        <taxon>Vitis</taxon>
    </lineage>
</organism>
<gene>
    <name evidence="2" type="ORF">VitviT2T_000291</name>
</gene>
<dbReference type="InterPro" id="IPR006015">
    <property type="entry name" value="Universal_stress_UspA"/>
</dbReference>
<dbReference type="Proteomes" id="UP001227230">
    <property type="component" value="Chromosome 1"/>
</dbReference>
<dbReference type="PANTHER" id="PTHR31964:SF113">
    <property type="entry name" value="USPA DOMAIN-CONTAINING PROTEIN"/>
    <property type="match status" value="1"/>
</dbReference>
<keyword evidence="3" id="KW-1185">Reference proteome</keyword>
<reference evidence="2 3" key="1">
    <citation type="journal article" date="2023" name="Hortic Res">
        <title>The complete reference genome for grapevine (Vitis vinifera L.) genetics and breeding.</title>
        <authorList>
            <person name="Shi X."/>
            <person name="Cao S."/>
            <person name="Wang X."/>
            <person name="Huang S."/>
            <person name="Wang Y."/>
            <person name="Liu Z."/>
            <person name="Liu W."/>
            <person name="Leng X."/>
            <person name="Peng Y."/>
            <person name="Wang N."/>
            <person name="Wang Y."/>
            <person name="Ma Z."/>
            <person name="Xu X."/>
            <person name="Zhang F."/>
            <person name="Xue H."/>
            <person name="Zhong H."/>
            <person name="Wang Y."/>
            <person name="Zhang K."/>
            <person name="Velt A."/>
            <person name="Avia K."/>
            <person name="Holtgrawe D."/>
            <person name="Grimplet J."/>
            <person name="Matus J.T."/>
            <person name="Ware D."/>
            <person name="Wu X."/>
            <person name="Wang H."/>
            <person name="Liu C."/>
            <person name="Fang Y."/>
            <person name="Rustenholz C."/>
            <person name="Cheng Z."/>
            <person name="Xiao H."/>
            <person name="Zhou Y."/>
        </authorList>
    </citation>
    <scope>NUCLEOTIDE SEQUENCE [LARGE SCALE GENOMIC DNA]</scope>
    <source>
        <strain evidence="3">cv. Pinot noir / PN40024</strain>
        <tissue evidence="2">Leaf</tissue>
    </source>
</reference>
<dbReference type="Gene3D" id="3.10.129.10">
    <property type="entry name" value="Hotdog Thioesterase"/>
    <property type="match status" value="1"/>
</dbReference>
<evidence type="ECO:0000313" key="3">
    <source>
        <dbReference type="Proteomes" id="UP001227230"/>
    </source>
</evidence>